<evidence type="ECO:0000313" key="2">
    <source>
        <dbReference type="Proteomes" id="UP000607559"/>
    </source>
</evidence>
<proteinExistence type="predicted"/>
<dbReference type="AlphaFoldDB" id="A0A8J2U9D0"/>
<evidence type="ECO:0000313" key="1">
    <source>
        <dbReference type="EMBL" id="GGA88477.1"/>
    </source>
</evidence>
<dbReference type="Proteomes" id="UP000607559">
    <property type="component" value="Unassembled WGS sequence"/>
</dbReference>
<reference evidence="1" key="2">
    <citation type="submission" date="2020-09" db="EMBL/GenBank/DDBJ databases">
        <authorList>
            <person name="Sun Q."/>
            <person name="Zhou Y."/>
        </authorList>
    </citation>
    <scope>NUCLEOTIDE SEQUENCE</scope>
    <source>
        <strain evidence="1">CGMCC 1.15448</strain>
    </source>
</reference>
<organism evidence="1 2">
    <name type="scientific">Puia dinghuensis</name>
    <dbReference type="NCBI Taxonomy" id="1792502"/>
    <lineage>
        <taxon>Bacteria</taxon>
        <taxon>Pseudomonadati</taxon>
        <taxon>Bacteroidota</taxon>
        <taxon>Chitinophagia</taxon>
        <taxon>Chitinophagales</taxon>
        <taxon>Chitinophagaceae</taxon>
        <taxon>Puia</taxon>
    </lineage>
</organism>
<keyword evidence="2" id="KW-1185">Reference proteome</keyword>
<sequence>MKKVKALILLPLLAAVLLFGSFIAKPERNTKANILNYAWYTPDGQFVAWSTLVNAEFVTGGDTNPVNGTLISLGYTGGDPGQPPSGTLVYKLYSHP</sequence>
<dbReference type="RefSeq" id="WP_188929080.1">
    <property type="nucleotide sequence ID" value="NZ_BMJC01000001.1"/>
</dbReference>
<name>A0A8J2U9D0_9BACT</name>
<protein>
    <submittedName>
        <fullName evidence="1">Uncharacterized protein</fullName>
    </submittedName>
</protein>
<dbReference type="EMBL" id="BMJC01000001">
    <property type="protein sequence ID" value="GGA88477.1"/>
    <property type="molecule type" value="Genomic_DNA"/>
</dbReference>
<comment type="caution">
    <text evidence="1">The sequence shown here is derived from an EMBL/GenBank/DDBJ whole genome shotgun (WGS) entry which is preliminary data.</text>
</comment>
<accession>A0A8J2U9D0</accession>
<gene>
    <name evidence="1" type="ORF">GCM10011511_09620</name>
</gene>
<reference evidence="1" key="1">
    <citation type="journal article" date="2014" name="Int. J. Syst. Evol. Microbiol.">
        <title>Complete genome sequence of Corynebacterium casei LMG S-19264T (=DSM 44701T), isolated from a smear-ripened cheese.</title>
        <authorList>
            <consortium name="US DOE Joint Genome Institute (JGI-PGF)"/>
            <person name="Walter F."/>
            <person name="Albersmeier A."/>
            <person name="Kalinowski J."/>
            <person name="Ruckert C."/>
        </authorList>
    </citation>
    <scope>NUCLEOTIDE SEQUENCE</scope>
    <source>
        <strain evidence="1">CGMCC 1.15448</strain>
    </source>
</reference>